<evidence type="ECO:0000256" key="1">
    <source>
        <dbReference type="SAM" id="Phobius"/>
    </source>
</evidence>
<protein>
    <submittedName>
        <fullName evidence="2">Uncharacterized protein</fullName>
    </submittedName>
</protein>
<keyword evidence="1" id="KW-0812">Transmembrane</keyword>
<organism evidence="2 3">
    <name type="scientific">Rotaria magnacalcarata</name>
    <dbReference type="NCBI Taxonomy" id="392030"/>
    <lineage>
        <taxon>Eukaryota</taxon>
        <taxon>Metazoa</taxon>
        <taxon>Spiralia</taxon>
        <taxon>Gnathifera</taxon>
        <taxon>Rotifera</taxon>
        <taxon>Eurotatoria</taxon>
        <taxon>Bdelloidea</taxon>
        <taxon>Philodinida</taxon>
        <taxon>Philodinidae</taxon>
        <taxon>Rotaria</taxon>
    </lineage>
</organism>
<comment type="caution">
    <text evidence="2">The sequence shown here is derived from an EMBL/GenBank/DDBJ whole genome shotgun (WGS) entry which is preliminary data.</text>
</comment>
<dbReference type="AlphaFoldDB" id="A0A8S2QQQ6"/>
<sequence length="83" mass="9694">MFLAVIAFAISSFRHYIMFNHQNFVEEDNEEDDETSSSNILNKIRSIVTYVCTYLWAISFILLIFLLYASIRGPFNIINSFNT</sequence>
<dbReference type="Proteomes" id="UP000681720">
    <property type="component" value="Unassembled WGS sequence"/>
</dbReference>
<proteinExistence type="predicted"/>
<keyword evidence="1" id="KW-0472">Membrane</keyword>
<reference evidence="2" key="1">
    <citation type="submission" date="2021-02" db="EMBL/GenBank/DDBJ databases">
        <authorList>
            <person name="Nowell W R."/>
        </authorList>
    </citation>
    <scope>NUCLEOTIDE SEQUENCE</scope>
</reference>
<name>A0A8S2QQQ6_9BILA</name>
<feature type="transmembrane region" description="Helical" evidence="1">
    <location>
        <begin position="47"/>
        <end position="69"/>
    </location>
</feature>
<feature type="non-terminal residue" evidence="2">
    <location>
        <position position="1"/>
    </location>
</feature>
<accession>A0A8S2QQQ6</accession>
<evidence type="ECO:0000313" key="2">
    <source>
        <dbReference type="EMBL" id="CAF4126160.1"/>
    </source>
</evidence>
<gene>
    <name evidence="2" type="ORF">GIL414_LOCUS18292</name>
</gene>
<keyword evidence="1" id="KW-1133">Transmembrane helix</keyword>
<evidence type="ECO:0000313" key="3">
    <source>
        <dbReference type="Proteomes" id="UP000681720"/>
    </source>
</evidence>
<dbReference type="EMBL" id="CAJOBJ010008974">
    <property type="protein sequence ID" value="CAF4126160.1"/>
    <property type="molecule type" value="Genomic_DNA"/>
</dbReference>